<dbReference type="CDD" id="cd01562">
    <property type="entry name" value="Thr-dehyd"/>
    <property type="match status" value="1"/>
</dbReference>
<evidence type="ECO:0000259" key="13">
    <source>
        <dbReference type="PROSITE" id="PS51672"/>
    </source>
</evidence>
<dbReference type="InterPro" id="IPR050147">
    <property type="entry name" value="Ser/Thr_Dehydratase"/>
</dbReference>
<evidence type="ECO:0000313" key="15">
    <source>
        <dbReference type="Proteomes" id="UP000228503"/>
    </source>
</evidence>
<organism evidence="14 15">
    <name type="scientific">Candidatus Roizmanbacteria bacterium CG_4_10_14_0_2_um_filter_39_13</name>
    <dbReference type="NCBI Taxonomy" id="1974825"/>
    <lineage>
        <taxon>Bacteria</taxon>
        <taxon>Candidatus Roizmaniibacteriota</taxon>
    </lineage>
</organism>
<proteinExistence type="inferred from homology"/>
<evidence type="ECO:0000256" key="6">
    <source>
        <dbReference type="ARBA" id="ARBA00022605"/>
    </source>
</evidence>
<accession>A0A2M7TYV8</accession>
<comment type="similarity">
    <text evidence="4 12">Belongs to the serine/threonine dehydratase family.</text>
</comment>
<evidence type="ECO:0000256" key="11">
    <source>
        <dbReference type="ARBA" id="ARBA00025527"/>
    </source>
</evidence>
<dbReference type="Gene3D" id="3.40.50.1100">
    <property type="match status" value="2"/>
</dbReference>
<dbReference type="GO" id="GO:0006567">
    <property type="term" value="P:L-threonine catabolic process"/>
    <property type="evidence" value="ECO:0007669"/>
    <property type="project" value="TreeGrafter"/>
</dbReference>
<dbReference type="Pfam" id="PF00291">
    <property type="entry name" value="PALP"/>
    <property type="match status" value="1"/>
</dbReference>
<evidence type="ECO:0000256" key="1">
    <source>
        <dbReference type="ARBA" id="ARBA00001274"/>
    </source>
</evidence>
<protein>
    <recommendedName>
        <fullName evidence="12">L-threonine dehydratase</fullName>
        <ecNumber evidence="12">4.3.1.19</ecNumber>
    </recommendedName>
    <alternativeName>
        <fullName evidence="12">Threonine deaminase</fullName>
    </alternativeName>
</protein>
<dbReference type="Gene3D" id="3.40.1020.10">
    <property type="entry name" value="Biosynthetic Threonine Deaminase, Domain 3"/>
    <property type="match status" value="1"/>
</dbReference>
<dbReference type="GO" id="GO:0009097">
    <property type="term" value="P:isoleucine biosynthetic process"/>
    <property type="evidence" value="ECO:0007669"/>
    <property type="project" value="UniProtKB-UniRule"/>
</dbReference>
<dbReference type="GO" id="GO:0003941">
    <property type="term" value="F:L-serine ammonia-lyase activity"/>
    <property type="evidence" value="ECO:0007669"/>
    <property type="project" value="TreeGrafter"/>
</dbReference>
<keyword evidence="6 12" id="KW-0028">Amino-acid biosynthesis</keyword>
<dbReference type="FunFam" id="3.40.50.1100:FF:000005">
    <property type="entry name" value="Threonine dehydratase catabolic"/>
    <property type="match status" value="1"/>
</dbReference>
<dbReference type="NCBIfam" id="TIGR02079">
    <property type="entry name" value="THD1"/>
    <property type="match status" value="1"/>
</dbReference>
<reference evidence="15" key="1">
    <citation type="submission" date="2017-09" db="EMBL/GenBank/DDBJ databases">
        <title>Depth-based differentiation of microbial function through sediment-hosted aquifers and enrichment of novel symbionts in the deep terrestrial subsurface.</title>
        <authorList>
            <person name="Probst A.J."/>
            <person name="Ladd B."/>
            <person name="Jarett J.K."/>
            <person name="Geller-Mcgrath D.E."/>
            <person name="Sieber C.M.K."/>
            <person name="Emerson J.B."/>
            <person name="Anantharaman K."/>
            <person name="Thomas B.C."/>
            <person name="Malmstrom R."/>
            <person name="Stieglmeier M."/>
            <person name="Klingl A."/>
            <person name="Woyke T."/>
            <person name="Ryan C.M."/>
            <person name="Banfield J.F."/>
        </authorList>
    </citation>
    <scope>NUCLEOTIDE SEQUENCE [LARGE SCALE GENOMIC DNA]</scope>
</reference>
<dbReference type="SUPFAM" id="SSF53686">
    <property type="entry name" value="Tryptophan synthase beta subunit-like PLP-dependent enzymes"/>
    <property type="match status" value="1"/>
</dbReference>
<dbReference type="PROSITE" id="PS00165">
    <property type="entry name" value="DEHYDRATASE_SER_THR"/>
    <property type="match status" value="1"/>
</dbReference>
<evidence type="ECO:0000313" key="14">
    <source>
        <dbReference type="EMBL" id="PIZ62822.1"/>
    </source>
</evidence>
<evidence type="ECO:0000256" key="4">
    <source>
        <dbReference type="ARBA" id="ARBA00010869"/>
    </source>
</evidence>
<dbReference type="GO" id="GO:0004794">
    <property type="term" value="F:threonine deaminase activity"/>
    <property type="evidence" value="ECO:0007669"/>
    <property type="project" value="UniProtKB-UniRule"/>
</dbReference>
<evidence type="ECO:0000256" key="10">
    <source>
        <dbReference type="ARBA" id="ARBA00023304"/>
    </source>
</evidence>
<gene>
    <name evidence="12" type="primary">ilvA</name>
    <name evidence="14" type="ORF">COY16_03365</name>
</gene>
<dbReference type="Proteomes" id="UP000228503">
    <property type="component" value="Unassembled WGS sequence"/>
</dbReference>
<dbReference type="InterPro" id="IPR000634">
    <property type="entry name" value="Ser/Thr_deHydtase_PyrdxlP-BS"/>
</dbReference>
<dbReference type="UniPathway" id="UPA00047">
    <property type="reaction ID" value="UER00054"/>
</dbReference>
<comment type="subunit">
    <text evidence="5 12">Homotetramer.</text>
</comment>
<keyword evidence="9 12" id="KW-0456">Lyase</keyword>
<dbReference type="GO" id="GO:0030170">
    <property type="term" value="F:pyridoxal phosphate binding"/>
    <property type="evidence" value="ECO:0007669"/>
    <property type="project" value="InterPro"/>
</dbReference>
<dbReference type="InterPro" id="IPR045865">
    <property type="entry name" value="ACT-like_dom_sf"/>
</dbReference>
<dbReference type="InterPro" id="IPR011820">
    <property type="entry name" value="IlvA"/>
</dbReference>
<comment type="function">
    <text evidence="11 12">Catalyzes the anaerobic formation of alpha-ketobutyrate and ammonia from threonine in a two-step reaction. The first step involved a dehydration of threonine and a production of enamine intermediates (aminocrotonate), which tautomerizes to its imine form (iminobutyrate). Both intermediates are unstable and short-lived. The second step is the nonenzymatic hydrolysis of the enamine/imine intermediates to form 2-ketobutyrate and free ammonia. In the low water environment of the cell, the second step is accelerated by RidA.</text>
</comment>
<dbReference type="EMBL" id="PFOB01000043">
    <property type="protein sequence ID" value="PIZ62822.1"/>
    <property type="molecule type" value="Genomic_DNA"/>
</dbReference>
<comment type="cofactor">
    <cofactor evidence="2 12">
        <name>pyridoxal 5'-phosphate</name>
        <dbReference type="ChEBI" id="CHEBI:597326"/>
    </cofactor>
</comment>
<evidence type="ECO:0000256" key="9">
    <source>
        <dbReference type="ARBA" id="ARBA00023239"/>
    </source>
</evidence>
<dbReference type="InterPro" id="IPR001926">
    <property type="entry name" value="TrpB-like_PALP"/>
</dbReference>
<name>A0A2M7TYV8_9BACT</name>
<sequence>MEQTHMSVTKKDIEDAAKRLEGVSKKTPLQKSARLSKKYHATIFLKREDLQEVRSFKIRGAFNKLSSLSNVEKSQGIVCASAGNHAQGVAWSCNALKIRGTIFMPTITPNQKIDKVKQFGDGFVDIKLVGTTFDDASIASREFEKKSGAIYVHPFNDLLTIAGQGTVGKEIVDQVGGTINYVFASIGGGGLISGVSTYLKNTDENTKIIGVEPEGAACMKESLKQNKIVTLKKINTFVDGAAVATPGDLTFEIVKKNVDDVLLVPEGKDCITMIELYQNEGIVAEPAGALTVSALDFMADQIKGKTIVCILSGGNNDILRYPEIMEKSLVYQGRKHYFLIEFAQKPGQLKRMLDEALGPNDDIVRFEYMKKTEKEKAPALVGFELRTKEDLEPLMKRMDAIELKYTKLSEKQMLYQYLV</sequence>
<evidence type="ECO:0000256" key="8">
    <source>
        <dbReference type="ARBA" id="ARBA00022898"/>
    </source>
</evidence>
<evidence type="ECO:0000256" key="7">
    <source>
        <dbReference type="ARBA" id="ARBA00022624"/>
    </source>
</evidence>
<evidence type="ECO:0000256" key="12">
    <source>
        <dbReference type="RuleBase" id="RU362012"/>
    </source>
</evidence>
<keyword evidence="7 12" id="KW-0412">Isoleucine biosynthesis</keyword>
<keyword evidence="10 12" id="KW-0100">Branched-chain amino acid biosynthesis</keyword>
<dbReference type="PANTHER" id="PTHR48078">
    <property type="entry name" value="THREONINE DEHYDRATASE, MITOCHONDRIAL-RELATED"/>
    <property type="match status" value="1"/>
</dbReference>
<comment type="pathway">
    <text evidence="3 12">Amino-acid biosynthesis; L-isoleucine biosynthesis; 2-oxobutanoate from L-threonine: step 1/1.</text>
</comment>
<keyword evidence="8 12" id="KW-0663">Pyridoxal phosphate</keyword>
<evidence type="ECO:0000256" key="2">
    <source>
        <dbReference type="ARBA" id="ARBA00001933"/>
    </source>
</evidence>
<evidence type="ECO:0000256" key="3">
    <source>
        <dbReference type="ARBA" id="ARBA00004810"/>
    </source>
</evidence>
<feature type="domain" description="ACT-like" evidence="13">
    <location>
        <begin position="336"/>
        <end position="410"/>
    </location>
</feature>
<dbReference type="EC" id="4.3.1.19" evidence="12"/>
<dbReference type="AlphaFoldDB" id="A0A2M7TYV8"/>
<dbReference type="SUPFAM" id="SSF55021">
    <property type="entry name" value="ACT-like"/>
    <property type="match status" value="1"/>
</dbReference>
<dbReference type="PANTHER" id="PTHR48078:SF11">
    <property type="entry name" value="THREONINE DEHYDRATASE, MITOCHONDRIAL"/>
    <property type="match status" value="1"/>
</dbReference>
<evidence type="ECO:0000256" key="5">
    <source>
        <dbReference type="ARBA" id="ARBA00011881"/>
    </source>
</evidence>
<dbReference type="GO" id="GO:0006565">
    <property type="term" value="P:L-serine catabolic process"/>
    <property type="evidence" value="ECO:0007669"/>
    <property type="project" value="TreeGrafter"/>
</dbReference>
<comment type="caution">
    <text evidence="14">The sequence shown here is derived from an EMBL/GenBank/DDBJ whole genome shotgun (WGS) entry which is preliminary data.</text>
</comment>
<dbReference type="InterPro" id="IPR036052">
    <property type="entry name" value="TrpB-like_PALP_sf"/>
</dbReference>
<dbReference type="InterPro" id="IPR038110">
    <property type="entry name" value="TD_ACT-like_sf"/>
</dbReference>
<dbReference type="InterPro" id="IPR001721">
    <property type="entry name" value="TD_ACT-like"/>
</dbReference>
<dbReference type="NCBIfam" id="NF006390">
    <property type="entry name" value="PRK08639.1"/>
    <property type="match status" value="1"/>
</dbReference>
<dbReference type="PROSITE" id="PS51672">
    <property type="entry name" value="ACT_LIKE"/>
    <property type="match status" value="1"/>
</dbReference>
<comment type="catalytic activity">
    <reaction evidence="1 12">
        <text>L-threonine = 2-oxobutanoate + NH4(+)</text>
        <dbReference type="Rhea" id="RHEA:22108"/>
        <dbReference type="ChEBI" id="CHEBI:16763"/>
        <dbReference type="ChEBI" id="CHEBI:28938"/>
        <dbReference type="ChEBI" id="CHEBI:57926"/>
        <dbReference type="EC" id="4.3.1.19"/>
    </reaction>
</comment>
<dbReference type="Pfam" id="PF00585">
    <property type="entry name" value="Thr_dehydrat_C"/>
    <property type="match status" value="1"/>
</dbReference>